<evidence type="ECO:0000256" key="2">
    <source>
        <dbReference type="ARBA" id="ARBA00022801"/>
    </source>
</evidence>
<evidence type="ECO:0000313" key="6">
    <source>
        <dbReference type="Ensembl" id="ENSVURP00010024832.1"/>
    </source>
</evidence>
<keyword evidence="4" id="KW-0732">Signal</keyword>
<reference evidence="7" key="1">
    <citation type="submission" date="2018-12" db="EMBL/GenBank/DDBJ databases">
        <authorList>
            <person name="Yazar S."/>
        </authorList>
    </citation>
    <scope>NUCLEOTIDE SEQUENCE [LARGE SCALE GENOMIC DNA]</scope>
</reference>
<dbReference type="PROSITE" id="PS00941">
    <property type="entry name" value="CARBOXYLESTERASE_B_2"/>
    <property type="match status" value="1"/>
</dbReference>
<reference evidence="6" key="3">
    <citation type="submission" date="2025-09" db="UniProtKB">
        <authorList>
            <consortium name="Ensembl"/>
        </authorList>
    </citation>
    <scope>IDENTIFICATION</scope>
</reference>
<dbReference type="AlphaFoldDB" id="A0A4X2LV22"/>
<dbReference type="EC" id="3.1.1.-" evidence="4"/>
<gene>
    <name evidence="6" type="primary">LOC114048527</name>
</gene>
<dbReference type="Proteomes" id="UP000314987">
    <property type="component" value="Unassembled WGS sequence"/>
</dbReference>
<evidence type="ECO:0000259" key="5">
    <source>
        <dbReference type="Pfam" id="PF00135"/>
    </source>
</evidence>
<dbReference type="InterPro" id="IPR029058">
    <property type="entry name" value="AB_hydrolase_fold"/>
</dbReference>
<name>A0A4X2LV22_VOMUR</name>
<reference evidence="6" key="2">
    <citation type="submission" date="2025-08" db="UniProtKB">
        <authorList>
            <consortium name="Ensembl"/>
        </authorList>
    </citation>
    <scope>IDENTIFICATION</scope>
</reference>
<dbReference type="Gene3D" id="3.40.50.1820">
    <property type="entry name" value="alpha/beta hydrolase"/>
    <property type="match status" value="1"/>
</dbReference>
<evidence type="ECO:0000256" key="3">
    <source>
        <dbReference type="ARBA" id="ARBA00023157"/>
    </source>
</evidence>
<sequence length="572" mass="64641">LWLWYLYSIFHASTPVVHTQYGKVQGKYTSLKGFNKPVQVFLGVPFAKAPLGPLRFTPPQPPEPWDYVKITTTYPPMCTQDPVGGQLFSDLFTNQNEKVSLKMSEDCLYLNIYSPADLTKKMKLPVMVWIHGGGLLTGAASTYDGLALSTLENVVVVTIQYRLGIFGFYSTGDEHAKGNWGYLDQVSALHWIQKNIASFGGDPGLVTIFGESAGGGCVSALIVSPLTKNLFHRAISQSGVVLMESLFTSNIKPITEKITTLTGCKITTSASMVHCIRQKTEEEILNTTLKMVGDVRVLTHYPFILDGVFFPKNPKELLAKKQFNHIPYIVGINNNEFSWLLPTLMKYPPFEDRMDQEKAMLLVWRSYPLLKISQNLIPLITEEYLGITNDTVKKKYLFMEMMGDFFIGISAVMVAQFHMASGSPTYMYEFQHRSSFWGNMKPENVKADHGDDIFPVLGAPFLKEGASEEEKQLSRTMMKYWANFARNGDPNGEDLLKWPAYDQNKQHLEFDINITIGKELKDKKLEFWSKTQRGEADPRASNFLVPRCFVKTAKDQSLFRTGSHLKQLGFNK</sequence>
<evidence type="ECO:0000256" key="1">
    <source>
        <dbReference type="ARBA" id="ARBA00005964"/>
    </source>
</evidence>
<dbReference type="GeneTree" id="ENSGT00940000154623"/>
<dbReference type="CDD" id="cd00312">
    <property type="entry name" value="Esterase_lipase"/>
    <property type="match status" value="1"/>
</dbReference>
<dbReference type="Ensembl" id="ENSVURT00010028267.1">
    <property type="protein sequence ID" value="ENSVURP00010024832.1"/>
    <property type="gene ID" value="ENSVURG00010017976.1"/>
</dbReference>
<dbReference type="Pfam" id="PF00135">
    <property type="entry name" value="COesterase"/>
    <property type="match status" value="1"/>
</dbReference>
<organism evidence="6 7">
    <name type="scientific">Vombatus ursinus</name>
    <name type="common">Common wombat</name>
    <dbReference type="NCBI Taxonomy" id="29139"/>
    <lineage>
        <taxon>Eukaryota</taxon>
        <taxon>Metazoa</taxon>
        <taxon>Chordata</taxon>
        <taxon>Craniata</taxon>
        <taxon>Vertebrata</taxon>
        <taxon>Euteleostomi</taxon>
        <taxon>Mammalia</taxon>
        <taxon>Metatheria</taxon>
        <taxon>Diprotodontia</taxon>
        <taxon>Vombatidae</taxon>
        <taxon>Vombatus</taxon>
    </lineage>
</organism>
<dbReference type="InterPro" id="IPR050309">
    <property type="entry name" value="Type-B_Carboxylest/Lipase"/>
</dbReference>
<keyword evidence="3" id="KW-1015">Disulfide bond</keyword>
<evidence type="ECO:0000256" key="4">
    <source>
        <dbReference type="RuleBase" id="RU361235"/>
    </source>
</evidence>
<dbReference type="STRING" id="29139.ENSVURP00010024832"/>
<feature type="domain" description="Carboxylesterase type B" evidence="5">
    <location>
        <begin position="14"/>
        <end position="528"/>
    </location>
</feature>
<dbReference type="SUPFAM" id="SSF53474">
    <property type="entry name" value="alpha/beta-Hydrolases"/>
    <property type="match status" value="1"/>
</dbReference>
<comment type="similarity">
    <text evidence="1 4">Belongs to the type-B carboxylesterase/lipase family.</text>
</comment>
<dbReference type="PANTHER" id="PTHR11559">
    <property type="entry name" value="CARBOXYLESTERASE"/>
    <property type="match status" value="1"/>
</dbReference>
<protein>
    <recommendedName>
        <fullName evidence="4">Carboxylic ester hydrolase</fullName>
        <ecNumber evidence="4">3.1.1.-</ecNumber>
    </recommendedName>
</protein>
<keyword evidence="2 4" id="KW-0378">Hydrolase</keyword>
<dbReference type="GO" id="GO:0016787">
    <property type="term" value="F:hydrolase activity"/>
    <property type="evidence" value="ECO:0007669"/>
    <property type="project" value="UniProtKB-KW"/>
</dbReference>
<dbReference type="InterPro" id="IPR019826">
    <property type="entry name" value="Carboxylesterase_B_AS"/>
</dbReference>
<evidence type="ECO:0000313" key="7">
    <source>
        <dbReference type="Proteomes" id="UP000314987"/>
    </source>
</evidence>
<dbReference type="PROSITE" id="PS00122">
    <property type="entry name" value="CARBOXYLESTERASE_B_1"/>
    <property type="match status" value="1"/>
</dbReference>
<feature type="chain" id="PRO_5021441002" description="Carboxylic ester hydrolase" evidence="4">
    <location>
        <begin position="20"/>
        <end position="572"/>
    </location>
</feature>
<accession>A0A4X2LV22</accession>
<dbReference type="InterPro" id="IPR002018">
    <property type="entry name" value="CarbesteraseB"/>
</dbReference>
<dbReference type="OMA" id="WLKYDED"/>
<proteinExistence type="inferred from homology"/>
<dbReference type="InterPro" id="IPR019819">
    <property type="entry name" value="Carboxylesterase_B_CS"/>
</dbReference>
<keyword evidence="7" id="KW-1185">Reference proteome</keyword>
<feature type="signal peptide" evidence="4">
    <location>
        <begin position="1"/>
        <end position="19"/>
    </location>
</feature>
<dbReference type="FunFam" id="3.40.50.1820:FF:000011">
    <property type="entry name" value="Carboxylic ester hydrolase"/>
    <property type="match status" value="1"/>
</dbReference>